<keyword evidence="3" id="KW-0812">Transmembrane</keyword>
<evidence type="ECO:0000256" key="3">
    <source>
        <dbReference type="ARBA" id="ARBA00022692"/>
    </source>
</evidence>
<dbReference type="GO" id="GO:0016020">
    <property type="term" value="C:membrane"/>
    <property type="evidence" value="ECO:0007669"/>
    <property type="project" value="UniProtKB-SubCell"/>
</dbReference>
<evidence type="ECO:0000313" key="7">
    <source>
        <dbReference type="EMBL" id="VFS61937.1"/>
    </source>
</evidence>
<keyword evidence="2" id="KW-0813">Transport</keyword>
<dbReference type="Proteomes" id="UP000401081">
    <property type="component" value="Unassembled WGS sequence"/>
</dbReference>
<dbReference type="InterPro" id="IPR044669">
    <property type="entry name" value="YneE/VCCN1/2-like"/>
</dbReference>
<accession>A0A485AK14</accession>
<sequence length="53" mass="5966">MAIATELEDPFGTEDNDLPLNAICNAIEIDLREMLKESVVPVKIKPDAHYRLL</sequence>
<proteinExistence type="predicted"/>
<keyword evidence="5" id="KW-0406">Ion transport</keyword>
<evidence type="ECO:0000256" key="2">
    <source>
        <dbReference type="ARBA" id="ARBA00022448"/>
    </source>
</evidence>
<evidence type="ECO:0000313" key="8">
    <source>
        <dbReference type="Proteomes" id="UP000401081"/>
    </source>
</evidence>
<evidence type="ECO:0000256" key="4">
    <source>
        <dbReference type="ARBA" id="ARBA00022989"/>
    </source>
</evidence>
<evidence type="ECO:0000256" key="6">
    <source>
        <dbReference type="ARBA" id="ARBA00023136"/>
    </source>
</evidence>
<comment type="subcellular location">
    <subcellularLocation>
        <location evidence="1">Membrane</location>
        <topology evidence="1">Multi-pass membrane protein</topology>
    </subcellularLocation>
</comment>
<dbReference type="EMBL" id="CAADJD010000015">
    <property type="protein sequence ID" value="VFS61937.1"/>
    <property type="molecule type" value="Genomic_DNA"/>
</dbReference>
<evidence type="ECO:0000256" key="1">
    <source>
        <dbReference type="ARBA" id="ARBA00004141"/>
    </source>
</evidence>
<keyword evidence="6" id="KW-0472">Membrane</keyword>
<organism evidence="7 8">
    <name type="scientific">Kluyvera cryocrescens</name>
    <name type="common">Kluyvera citrophila</name>
    <dbReference type="NCBI Taxonomy" id="580"/>
    <lineage>
        <taxon>Bacteria</taxon>
        <taxon>Pseudomonadati</taxon>
        <taxon>Pseudomonadota</taxon>
        <taxon>Gammaproteobacteria</taxon>
        <taxon>Enterobacterales</taxon>
        <taxon>Enterobacteriaceae</taxon>
        <taxon>Kluyvera</taxon>
    </lineage>
</organism>
<dbReference type="AlphaFoldDB" id="A0A485AK14"/>
<dbReference type="GO" id="GO:0005254">
    <property type="term" value="F:chloride channel activity"/>
    <property type="evidence" value="ECO:0007669"/>
    <property type="project" value="InterPro"/>
</dbReference>
<evidence type="ECO:0000256" key="5">
    <source>
        <dbReference type="ARBA" id="ARBA00023065"/>
    </source>
</evidence>
<keyword evidence="4" id="KW-1133">Transmembrane helix</keyword>
<protein>
    <submittedName>
        <fullName evidence="7">Predicted membrane protein</fullName>
    </submittedName>
</protein>
<reference evidence="7 8" key="1">
    <citation type="submission" date="2019-03" db="EMBL/GenBank/DDBJ databases">
        <authorList>
            <consortium name="Pathogen Informatics"/>
        </authorList>
    </citation>
    <scope>NUCLEOTIDE SEQUENCE [LARGE SCALE GENOMIC DNA]</scope>
    <source>
        <strain evidence="7 8">NCTC12993</strain>
    </source>
</reference>
<name>A0A485AK14_KLUCR</name>
<keyword evidence="8" id="KW-1185">Reference proteome</keyword>
<dbReference type="Pfam" id="PF25539">
    <property type="entry name" value="Bestrophin_2"/>
    <property type="match status" value="1"/>
</dbReference>
<gene>
    <name evidence="7" type="ORF">NCTC12993_02116</name>
</gene>